<evidence type="ECO:0000313" key="2">
    <source>
        <dbReference type="Proteomes" id="UP000075883"/>
    </source>
</evidence>
<sequence length="211" mass="24188">MLTVMVRSLVLKVTIVMAVGTCWPLPALGLAGMLLPSAYLPDDERGTHRCRIIEPLVTLRYRRVFLTTTYRFRYNCYEKPGRAMLRPFDTLCAWWSRNLQARTQRLSAPSPVLFRAVHALLREETEWRIYMPGAHTYGNITTTTRAVRLHAVRWTHTTLGLLRRDCAAWPKSANDHVHTDVGQCFAPSVCTNVRNDDNKRNQTSNMTNQTA</sequence>
<dbReference type="AlphaFoldDB" id="A0A182LYW0"/>
<dbReference type="EMBL" id="AXCM01013949">
    <property type="status" value="NOT_ANNOTATED_CDS"/>
    <property type="molecule type" value="Genomic_DNA"/>
</dbReference>
<dbReference type="VEuPathDB" id="VectorBase:ACUA005279"/>
<dbReference type="Proteomes" id="UP000075883">
    <property type="component" value="Unassembled WGS sequence"/>
</dbReference>
<reference evidence="1" key="2">
    <citation type="submission" date="2020-05" db="UniProtKB">
        <authorList>
            <consortium name="EnsemblMetazoa"/>
        </authorList>
    </citation>
    <scope>IDENTIFICATION</scope>
    <source>
        <strain evidence="1">A-37</strain>
    </source>
</reference>
<protein>
    <submittedName>
        <fullName evidence="1">Uncharacterized protein</fullName>
    </submittedName>
</protein>
<keyword evidence="2" id="KW-1185">Reference proteome</keyword>
<reference evidence="2" key="1">
    <citation type="submission" date="2013-09" db="EMBL/GenBank/DDBJ databases">
        <title>The Genome Sequence of Anopheles culicifacies species A.</title>
        <authorList>
            <consortium name="The Broad Institute Genomics Platform"/>
            <person name="Neafsey D.E."/>
            <person name="Besansky N."/>
            <person name="Howell P."/>
            <person name="Walton C."/>
            <person name="Young S.K."/>
            <person name="Zeng Q."/>
            <person name="Gargeya S."/>
            <person name="Fitzgerald M."/>
            <person name="Haas B."/>
            <person name="Abouelleil A."/>
            <person name="Allen A.W."/>
            <person name="Alvarado L."/>
            <person name="Arachchi H.M."/>
            <person name="Berlin A.M."/>
            <person name="Chapman S.B."/>
            <person name="Gainer-Dewar J."/>
            <person name="Goldberg J."/>
            <person name="Griggs A."/>
            <person name="Gujja S."/>
            <person name="Hansen M."/>
            <person name="Howarth C."/>
            <person name="Imamovic A."/>
            <person name="Ireland A."/>
            <person name="Larimer J."/>
            <person name="McCowan C."/>
            <person name="Murphy C."/>
            <person name="Pearson M."/>
            <person name="Poon T.W."/>
            <person name="Priest M."/>
            <person name="Roberts A."/>
            <person name="Saif S."/>
            <person name="Shea T."/>
            <person name="Sisk P."/>
            <person name="Sykes S."/>
            <person name="Wortman J."/>
            <person name="Nusbaum C."/>
            <person name="Birren B."/>
        </authorList>
    </citation>
    <scope>NUCLEOTIDE SEQUENCE [LARGE SCALE GENOMIC DNA]</scope>
    <source>
        <strain evidence="2">A-37</strain>
    </source>
</reference>
<evidence type="ECO:0000313" key="1">
    <source>
        <dbReference type="EnsemblMetazoa" id="ACUA005279-PA"/>
    </source>
</evidence>
<proteinExistence type="predicted"/>
<organism evidence="1 2">
    <name type="scientific">Anopheles culicifacies</name>
    <dbReference type="NCBI Taxonomy" id="139723"/>
    <lineage>
        <taxon>Eukaryota</taxon>
        <taxon>Metazoa</taxon>
        <taxon>Ecdysozoa</taxon>
        <taxon>Arthropoda</taxon>
        <taxon>Hexapoda</taxon>
        <taxon>Insecta</taxon>
        <taxon>Pterygota</taxon>
        <taxon>Neoptera</taxon>
        <taxon>Endopterygota</taxon>
        <taxon>Diptera</taxon>
        <taxon>Nematocera</taxon>
        <taxon>Culicoidea</taxon>
        <taxon>Culicidae</taxon>
        <taxon>Anophelinae</taxon>
        <taxon>Anopheles</taxon>
        <taxon>culicifacies species complex</taxon>
    </lineage>
</organism>
<accession>A0A182LYW0</accession>
<dbReference type="EnsemblMetazoa" id="ACUA005279-RA">
    <property type="protein sequence ID" value="ACUA005279-PA"/>
    <property type="gene ID" value="ACUA005279"/>
</dbReference>
<name>A0A182LYW0_9DIPT</name>